<dbReference type="AlphaFoldDB" id="A0A6J3L673"/>
<organism evidence="2 3">
    <name type="scientific">Bombus vosnesenskii</name>
    <dbReference type="NCBI Taxonomy" id="207650"/>
    <lineage>
        <taxon>Eukaryota</taxon>
        <taxon>Metazoa</taxon>
        <taxon>Ecdysozoa</taxon>
        <taxon>Arthropoda</taxon>
        <taxon>Hexapoda</taxon>
        <taxon>Insecta</taxon>
        <taxon>Pterygota</taxon>
        <taxon>Neoptera</taxon>
        <taxon>Endopterygota</taxon>
        <taxon>Hymenoptera</taxon>
        <taxon>Apocrita</taxon>
        <taxon>Aculeata</taxon>
        <taxon>Apoidea</taxon>
        <taxon>Anthophila</taxon>
        <taxon>Apidae</taxon>
        <taxon>Bombus</taxon>
        <taxon>Pyrobombus</taxon>
    </lineage>
</organism>
<dbReference type="Proteomes" id="UP000504631">
    <property type="component" value="Unplaced"/>
</dbReference>
<gene>
    <name evidence="3" type="primary">LOC117238909</name>
</gene>
<feature type="region of interest" description="Disordered" evidence="1">
    <location>
        <begin position="205"/>
        <end position="306"/>
    </location>
</feature>
<feature type="compositionally biased region" description="Basic residues" evidence="1">
    <location>
        <begin position="233"/>
        <end position="246"/>
    </location>
</feature>
<accession>A0A6J3L673</accession>
<feature type="region of interest" description="Disordered" evidence="1">
    <location>
        <begin position="34"/>
        <end position="83"/>
    </location>
</feature>
<keyword evidence="2" id="KW-1185">Reference proteome</keyword>
<evidence type="ECO:0000256" key="1">
    <source>
        <dbReference type="SAM" id="MobiDB-lite"/>
    </source>
</evidence>
<sequence length="387" mass="45523">MSKARRNRKDKSHLSKKRAERWYKRLIAAEIKREKKRHQEELGLNSEGPEPSFSPSSSPIPKHWSATHYETRSPRSRMPSPTSYESDCYNPYYINHPDEIDSVNNKIELNGPCHTENTYKINPNRVPDTVMQHSLIIGADFLDTVEISIKGGESFISRIKDENPDECPEVLKIDVETQASEIDLSHVKDMQHSQDNLKYFTKYTKHSVESRNSRREDNKDYKSVRDVSSSLSSKHKTKDPKRHKNRDRNEHRSDRSQERCRSRNENDRSQNDKHRSKSNEKYKHHICDKSRDKSYQSYKVRSEDHGKFRGESERYIHKRMQRGPVLKLHPKFLGPYRVIKVLRNDRYIVQREGEHEGPRTTSTAADHMEWWNADDSDVSASGDDEHI</sequence>
<name>A0A6J3L673_9HYME</name>
<reference evidence="3" key="1">
    <citation type="submission" date="2025-08" db="UniProtKB">
        <authorList>
            <consortium name="RefSeq"/>
        </authorList>
    </citation>
    <scope>IDENTIFICATION</scope>
    <source>
        <tissue evidence="3">Muscle</tissue>
    </source>
</reference>
<dbReference type="GeneID" id="117238909"/>
<feature type="compositionally biased region" description="Basic and acidic residues" evidence="1">
    <location>
        <begin position="206"/>
        <end position="225"/>
    </location>
</feature>
<feature type="region of interest" description="Disordered" evidence="1">
    <location>
        <begin position="353"/>
        <end position="387"/>
    </location>
</feature>
<feature type="compositionally biased region" description="Low complexity" evidence="1">
    <location>
        <begin position="49"/>
        <end position="61"/>
    </location>
</feature>
<evidence type="ECO:0000313" key="3">
    <source>
        <dbReference type="RefSeq" id="XP_033360001.1"/>
    </source>
</evidence>
<evidence type="ECO:0000313" key="2">
    <source>
        <dbReference type="Proteomes" id="UP000504631"/>
    </source>
</evidence>
<dbReference type="KEGG" id="bvk:117238909"/>
<feature type="compositionally biased region" description="Basic and acidic residues" evidence="1">
    <location>
        <begin position="247"/>
        <end position="306"/>
    </location>
</feature>
<dbReference type="RefSeq" id="XP_033360001.1">
    <property type="nucleotide sequence ID" value="XM_033504110.1"/>
</dbReference>
<protein>
    <submittedName>
        <fullName evidence="3">Serine/threonine-protein kinase fray2-like</fullName>
    </submittedName>
</protein>
<proteinExistence type="predicted"/>